<evidence type="ECO:0000313" key="4">
    <source>
        <dbReference type="EMBL" id="OTN76541.1"/>
    </source>
</evidence>
<evidence type="ECO:0000256" key="2">
    <source>
        <dbReference type="PROSITE-ProRule" id="PRU00703"/>
    </source>
</evidence>
<feature type="domain" description="CBS" evidence="3">
    <location>
        <begin position="23"/>
        <end position="83"/>
    </location>
</feature>
<dbReference type="PANTHER" id="PTHR43080:SF30">
    <property type="entry name" value="CYCLIC DI-AMP RECEPTOR B"/>
    <property type="match status" value="1"/>
</dbReference>
<dbReference type="InterPro" id="IPR051257">
    <property type="entry name" value="Diverse_CBS-Domain"/>
</dbReference>
<sequence>MEAVRLIGPTVEKILLENQENFLVPAENVASVFYNHPLSHALLVLSKVGYSKIPVLDSEDHLVGLISLSNIVEKMMDLTGFSMDNIDGLTVADVMEVNVACIKADGDLEDMLHHLVDQAFLPIVDEDKVFVGIMTRKEILKSVNHLAHELERRYLLISKEETPNPTETLHVV</sequence>
<dbReference type="CDD" id="cd04643">
    <property type="entry name" value="CBS_pair_bac"/>
    <property type="match status" value="1"/>
</dbReference>
<reference evidence="4 5" key="1">
    <citation type="submission" date="2017-05" db="EMBL/GenBank/DDBJ databases">
        <title>The Genome Sequence of Enterococcus sp. 8G7_MSG3316.</title>
        <authorList>
            <consortium name="The Broad Institute Genomics Platform"/>
            <consortium name="The Broad Institute Genomic Center for Infectious Diseases"/>
            <person name="Earl A."/>
            <person name="Manson A."/>
            <person name="Schwartman J."/>
            <person name="Gilmore M."/>
            <person name="Abouelleil A."/>
            <person name="Cao P."/>
            <person name="Chapman S."/>
            <person name="Cusick C."/>
            <person name="Shea T."/>
            <person name="Young S."/>
            <person name="Neafsey D."/>
            <person name="Nusbaum C."/>
            <person name="Birren B."/>
        </authorList>
    </citation>
    <scope>NUCLEOTIDE SEQUENCE [LARGE SCALE GENOMIC DNA]</scope>
    <source>
        <strain evidence="4 5">8G7_MSG3316</strain>
    </source>
</reference>
<keyword evidence="5" id="KW-1185">Reference proteome</keyword>
<proteinExistence type="predicted"/>
<dbReference type="PANTHER" id="PTHR43080">
    <property type="entry name" value="CBS DOMAIN-CONTAINING PROTEIN CBSX3, MITOCHONDRIAL"/>
    <property type="match status" value="1"/>
</dbReference>
<dbReference type="PROSITE" id="PS51371">
    <property type="entry name" value="CBS"/>
    <property type="match status" value="1"/>
</dbReference>
<evidence type="ECO:0000313" key="5">
    <source>
        <dbReference type="Proteomes" id="UP000195043"/>
    </source>
</evidence>
<dbReference type="Gene3D" id="3.10.580.10">
    <property type="entry name" value="CBS-domain"/>
    <property type="match status" value="1"/>
</dbReference>
<dbReference type="Proteomes" id="UP000195043">
    <property type="component" value="Unassembled WGS sequence"/>
</dbReference>
<dbReference type="STRING" id="1834191.A5886_001618"/>
<dbReference type="SMART" id="SM00116">
    <property type="entry name" value="CBS"/>
    <property type="match status" value="2"/>
</dbReference>
<organism evidence="4 5">
    <name type="scientific">Candidatus Enterococcus testudinis</name>
    <dbReference type="NCBI Taxonomy" id="1834191"/>
    <lineage>
        <taxon>Bacteria</taxon>
        <taxon>Bacillati</taxon>
        <taxon>Bacillota</taxon>
        <taxon>Bacilli</taxon>
        <taxon>Lactobacillales</taxon>
        <taxon>Enterococcaceae</taxon>
        <taxon>Enterococcus</taxon>
    </lineage>
</organism>
<dbReference type="AlphaFoldDB" id="A0A242A733"/>
<keyword evidence="1 2" id="KW-0129">CBS domain</keyword>
<name>A0A242A733_9ENTE</name>
<dbReference type="SUPFAM" id="SSF54631">
    <property type="entry name" value="CBS-domain pair"/>
    <property type="match status" value="1"/>
</dbReference>
<gene>
    <name evidence="4" type="ORF">A5886_001618</name>
</gene>
<dbReference type="Pfam" id="PF00571">
    <property type="entry name" value="CBS"/>
    <property type="match status" value="2"/>
</dbReference>
<evidence type="ECO:0000256" key="1">
    <source>
        <dbReference type="ARBA" id="ARBA00023122"/>
    </source>
</evidence>
<dbReference type="InterPro" id="IPR000644">
    <property type="entry name" value="CBS_dom"/>
</dbReference>
<protein>
    <recommendedName>
        <fullName evidence="3">CBS domain-containing protein</fullName>
    </recommendedName>
</protein>
<comment type="caution">
    <text evidence="4">The sequence shown here is derived from an EMBL/GenBank/DDBJ whole genome shotgun (WGS) entry which is preliminary data.</text>
</comment>
<dbReference type="InterPro" id="IPR046342">
    <property type="entry name" value="CBS_dom_sf"/>
</dbReference>
<accession>A0A242A733</accession>
<dbReference type="InterPro" id="IPR048125">
    <property type="entry name" value="CBS_CbpB"/>
</dbReference>
<evidence type="ECO:0000259" key="3">
    <source>
        <dbReference type="PROSITE" id="PS51371"/>
    </source>
</evidence>
<dbReference type="NCBIfam" id="NF041630">
    <property type="entry name" value="CBS_CbpB"/>
    <property type="match status" value="1"/>
</dbReference>
<dbReference type="EMBL" id="NGKU01000001">
    <property type="protein sequence ID" value="OTN76541.1"/>
    <property type="molecule type" value="Genomic_DNA"/>
</dbReference>